<keyword evidence="1" id="KW-0812">Transmembrane</keyword>
<reference evidence="2" key="1">
    <citation type="journal article" date="2013" name="J. Plant Res.">
        <title>Effect of fungi and light on seed germination of three Opuntia species from semiarid lands of central Mexico.</title>
        <authorList>
            <person name="Delgado-Sanchez P."/>
            <person name="Jimenez-Bremont J.F."/>
            <person name="Guerrero-Gonzalez Mde L."/>
            <person name="Flores J."/>
        </authorList>
    </citation>
    <scope>NUCLEOTIDE SEQUENCE</scope>
    <source>
        <tissue evidence="2">Cladode</tissue>
    </source>
</reference>
<keyword evidence="1" id="KW-1133">Transmembrane helix</keyword>
<protein>
    <submittedName>
        <fullName evidence="2">Uncharacterized protein</fullName>
    </submittedName>
</protein>
<feature type="transmembrane region" description="Helical" evidence="1">
    <location>
        <begin position="30"/>
        <end position="48"/>
    </location>
</feature>
<evidence type="ECO:0000256" key="1">
    <source>
        <dbReference type="SAM" id="Phobius"/>
    </source>
</evidence>
<proteinExistence type="predicted"/>
<evidence type="ECO:0000313" key="2">
    <source>
        <dbReference type="EMBL" id="MBA4649609.1"/>
    </source>
</evidence>
<organism evidence="2">
    <name type="scientific">Opuntia streptacantha</name>
    <name type="common">Prickly pear cactus</name>
    <name type="synonym">Opuntia cardona</name>
    <dbReference type="NCBI Taxonomy" id="393608"/>
    <lineage>
        <taxon>Eukaryota</taxon>
        <taxon>Viridiplantae</taxon>
        <taxon>Streptophyta</taxon>
        <taxon>Embryophyta</taxon>
        <taxon>Tracheophyta</taxon>
        <taxon>Spermatophyta</taxon>
        <taxon>Magnoliopsida</taxon>
        <taxon>eudicotyledons</taxon>
        <taxon>Gunneridae</taxon>
        <taxon>Pentapetalae</taxon>
        <taxon>Caryophyllales</taxon>
        <taxon>Cactineae</taxon>
        <taxon>Cactaceae</taxon>
        <taxon>Opuntioideae</taxon>
        <taxon>Opuntia</taxon>
    </lineage>
</organism>
<sequence>MQYAHSFGVTENLDVQLIVNRRFFHNKLELLIPSWIPILLNFLGFFLIASKSYFHRWVCMVLPFQIVSFMHNHNKYTSTSRRSLRGVEHCLILLKVSSKFCLRKRFVCQSDHNLST</sequence>
<dbReference type="EMBL" id="GISG01161185">
    <property type="protein sequence ID" value="MBA4649609.1"/>
    <property type="molecule type" value="Transcribed_RNA"/>
</dbReference>
<reference evidence="2" key="2">
    <citation type="submission" date="2020-07" db="EMBL/GenBank/DDBJ databases">
        <authorList>
            <person name="Vera ALvarez R."/>
            <person name="Arias-Moreno D.M."/>
            <person name="Jimenez-Jacinto V."/>
            <person name="Jimenez-Bremont J.F."/>
            <person name="Swaminathan K."/>
            <person name="Moose S.P."/>
            <person name="Guerrero-Gonzalez M.L."/>
            <person name="Marino-Ramirez L."/>
            <person name="Landsman D."/>
            <person name="Rodriguez-Kessler M."/>
            <person name="Delgado-Sanchez P."/>
        </authorList>
    </citation>
    <scope>NUCLEOTIDE SEQUENCE</scope>
    <source>
        <tissue evidence="2">Cladode</tissue>
    </source>
</reference>
<dbReference type="AlphaFoldDB" id="A0A7C9E109"/>
<accession>A0A7C9E109</accession>
<keyword evidence="1" id="KW-0472">Membrane</keyword>
<name>A0A7C9E109_OPUST</name>